<protein>
    <submittedName>
        <fullName evidence="1">Uncharacterized protein</fullName>
    </submittedName>
</protein>
<evidence type="ECO:0000313" key="2">
    <source>
        <dbReference type="Proteomes" id="UP000435187"/>
    </source>
</evidence>
<organism evidence="1 2">
    <name type="scientific">Gracilibacillus thailandensis</name>
    <dbReference type="NCBI Taxonomy" id="563735"/>
    <lineage>
        <taxon>Bacteria</taxon>
        <taxon>Bacillati</taxon>
        <taxon>Bacillota</taxon>
        <taxon>Bacilli</taxon>
        <taxon>Bacillales</taxon>
        <taxon>Bacillaceae</taxon>
        <taxon>Gracilibacillus</taxon>
    </lineage>
</organism>
<sequence>MDTINQRRVLLMEEVNQLTDFERKLITIIQHNTRKGHKPSIKELELRSGRVLADVKMKLEQ</sequence>
<comment type="caution">
    <text evidence="1">The sequence shown here is derived from an EMBL/GenBank/DDBJ whole genome shotgun (WGS) entry which is preliminary data.</text>
</comment>
<dbReference type="RefSeq" id="WP_153834963.1">
    <property type="nucleotide sequence ID" value="NZ_JBHUMW010000103.1"/>
</dbReference>
<name>A0A6N7R317_9BACI</name>
<evidence type="ECO:0000313" key="1">
    <source>
        <dbReference type="EMBL" id="MRI66216.1"/>
    </source>
</evidence>
<gene>
    <name evidence="1" type="ORF">GH885_07630</name>
</gene>
<proteinExistence type="predicted"/>
<reference evidence="1 2" key="1">
    <citation type="submission" date="2019-10" db="EMBL/GenBank/DDBJ databases">
        <title>Gracilibacillus salitolerans sp. nov., a moderate halophile isolated from a saline soil in northwest China.</title>
        <authorList>
            <person name="Gan L."/>
        </authorList>
    </citation>
    <scope>NUCLEOTIDE SEQUENCE [LARGE SCALE GENOMIC DNA]</scope>
    <source>
        <strain evidence="1 2">TP2-8</strain>
    </source>
</reference>
<keyword evidence="2" id="KW-1185">Reference proteome</keyword>
<accession>A0A6N7R317</accession>
<dbReference type="AlphaFoldDB" id="A0A6N7R317"/>
<dbReference type="Proteomes" id="UP000435187">
    <property type="component" value="Unassembled WGS sequence"/>
</dbReference>
<dbReference type="EMBL" id="WJEE01000012">
    <property type="protein sequence ID" value="MRI66216.1"/>
    <property type="molecule type" value="Genomic_DNA"/>
</dbReference>